<organism evidence="5 6">
    <name type="scientific">Panicum miliaceum</name>
    <name type="common">Proso millet</name>
    <name type="synonym">Broomcorn millet</name>
    <dbReference type="NCBI Taxonomy" id="4540"/>
    <lineage>
        <taxon>Eukaryota</taxon>
        <taxon>Viridiplantae</taxon>
        <taxon>Streptophyta</taxon>
        <taxon>Embryophyta</taxon>
        <taxon>Tracheophyta</taxon>
        <taxon>Spermatophyta</taxon>
        <taxon>Magnoliopsida</taxon>
        <taxon>Liliopsida</taxon>
        <taxon>Poales</taxon>
        <taxon>Poaceae</taxon>
        <taxon>PACMAD clade</taxon>
        <taxon>Panicoideae</taxon>
        <taxon>Panicodae</taxon>
        <taxon>Paniceae</taxon>
        <taxon>Panicinae</taxon>
        <taxon>Panicum</taxon>
        <taxon>Panicum sect. Panicum</taxon>
    </lineage>
</organism>
<name>A0A3L6T0M9_PANMI</name>
<dbReference type="Gene3D" id="1.25.40.420">
    <property type="match status" value="1"/>
</dbReference>
<reference evidence="6" key="1">
    <citation type="journal article" date="2019" name="Nat. Commun.">
        <title>The genome of broomcorn millet.</title>
        <authorList>
            <person name="Zou C."/>
            <person name="Miki D."/>
            <person name="Li D."/>
            <person name="Tang Q."/>
            <person name="Xiao L."/>
            <person name="Rajput S."/>
            <person name="Deng P."/>
            <person name="Jia W."/>
            <person name="Huang R."/>
            <person name="Zhang M."/>
            <person name="Sun Y."/>
            <person name="Hu J."/>
            <person name="Fu X."/>
            <person name="Schnable P.S."/>
            <person name="Li F."/>
            <person name="Zhang H."/>
            <person name="Feng B."/>
            <person name="Zhu X."/>
            <person name="Liu R."/>
            <person name="Schnable J.C."/>
            <person name="Zhu J.-K."/>
            <person name="Zhang H."/>
        </authorList>
    </citation>
    <scope>NUCLEOTIDE SEQUENCE [LARGE SCALE GENOMIC DNA]</scope>
</reference>
<dbReference type="OrthoDB" id="685185at2759"/>
<dbReference type="InterPro" id="IPR000210">
    <property type="entry name" value="BTB/POZ_dom"/>
</dbReference>
<dbReference type="Gene3D" id="3.30.710.10">
    <property type="entry name" value="Potassium Channel Kv1.1, Chain A"/>
    <property type="match status" value="1"/>
</dbReference>
<proteinExistence type="inferred from homology"/>
<evidence type="ECO:0000259" key="4">
    <source>
        <dbReference type="Pfam" id="PF24570"/>
    </source>
</evidence>
<comment type="pathway">
    <text evidence="1">Protein modification; protein ubiquitination.</text>
</comment>
<dbReference type="InterPro" id="IPR045005">
    <property type="entry name" value="BPM1-6"/>
</dbReference>
<dbReference type="PANTHER" id="PTHR26379">
    <property type="entry name" value="BTB/POZ AND MATH DOMAIN-CONTAINING PROTEIN 1"/>
    <property type="match status" value="1"/>
</dbReference>
<accession>A0A3L6T0M9</accession>
<dbReference type="Proteomes" id="UP000275267">
    <property type="component" value="Unassembled WGS sequence"/>
</dbReference>
<feature type="domain" description="BPM/SPOP BACK" evidence="4">
    <location>
        <begin position="81"/>
        <end position="136"/>
    </location>
</feature>
<evidence type="ECO:0000256" key="2">
    <source>
        <dbReference type="ARBA" id="ARBA00010846"/>
    </source>
</evidence>
<dbReference type="EMBL" id="PQIB02000003">
    <property type="protein sequence ID" value="RLN30147.1"/>
    <property type="molecule type" value="Genomic_DNA"/>
</dbReference>
<comment type="caution">
    <text evidence="5">The sequence shown here is derived from an EMBL/GenBank/DDBJ whole genome shotgun (WGS) entry which is preliminary data.</text>
</comment>
<dbReference type="STRING" id="4540.A0A3L6T0M9"/>
<sequence length="144" mass="15424">MKEKTSGRIEIKEMEPSVFGTMLRFIYTNAVPPELDVKKEATAAATTLAQHLLVAADRYGLGRLKAMCERRLADSIGVGSAAATLALAERHGCSQLKAKCVEFIAGGSRGNLDAVMETEGFKDLMLSSPSLMAELLVAAHGRKN</sequence>
<evidence type="ECO:0000313" key="6">
    <source>
        <dbReference type="Proteomes" id="UP000275267"/>
    </source>
</evidence>
<evidence type="ECO:0000313" key="5">
    <source>
        <dbReference type="EMBL" id="RLN30147.1"/>
    </source>
</evidence>
<comment type="similarity">
    <text evidence="2">Belongs to the Tdpoz family.</text>
</comment>
<evidence type="ECO:0000259" key="3">
    <source>
        <dbReference type="Pfam" id="PF00651"/>
    </source>
</evidence>
<dbReference type="GO" id="GO:0016567">
    <property type="term" value="P:protein ubiquitination"/>
    <property type="evidence" value="ECO:0007669"/>
    <property type="project" value="InterPro"/>
</dbReference>
<evidence type="ECO:0000256" key="1">
    <source>
        <dbReference type="ARBA" id="ARBA00004906"/>
    </source>
</evidence>
<feature type="domain" description="BTB" evidence="3">
    <location>
        <begin position="2"/>
        <end position="74"/>
    </location>
</feature>
<dbReference type="PANTHER" id="PTHR26379:SF180">
    <property type="entry name" value="TRAF TRANSCRIPTION FACTOR"/>
    <property type="match status" value="1"/>
</dbReference>
<gene>
    <name evidence="5" type="ORF">C2845_PM05G14000</name>
</gene>
<dbReference type="Pfam" id="PF00651">
    <property type="entry name" value="BTB"/>
    <property type="match status" value="1"/>
</dbReference>
<dbReference type="AlphaFoldDB" id="A0A3L6T0M9"/>
<keyword evidence="6" id="KW-1185">Reference proteome</keyword>
<dbReference type="InterPro" id="IPR056423">
    <property type="entry name" value="BACK_BPM_SPOP"/>
</dbReference>
<dbReference type="Pfam" id="PF24570">
    <property type="entry name" value="BACK_BPM_SPOP"/>
    <property type="match status" value="1"/>
</dbReference>
<protein>
    <submittedName>
        <fullName evidence="5">Uncharacterized protein</fullName>
    </submittedName>
</protein>
<dbReference type="InterPro" id="IPR011333">
    <property type="entry name" value="SKP1/BTB/POZ_sf"/>
</dbReference>
<dbReference type="SUPFAM" id="SSF54695">
    <property type="entry name" value="POZ domain"/>
    <property type="match status" value="1"/>
</dbReference>